<dbReference type="OrthoDB" id="977000at2"/>
<dbReference type="Gene3D" id="3.30.565.10">
    <property type="entry name" value="Histidine kinase-like ATPase, C-terminal domain"/>
    <property type="match status" value="1"/>
</dbReference>
<keyword evidence="4" id="KW-0802">TPR repeat</keyword>
<keyword evidence="10" id="KW-1185">Reference proteome</keyword>
<evidence type="ECO:0000256" key="1">
    <source>
        <dbReference type="ARBA" id="ARBA00022679"/>
    </source>
</evidence>
<dbReference type="Pfam" id="PF13424">
    <property type="entry name" value="TPR_12"/>
    <property type="match status" value="2"/>
</dbReference>
<dbReference type="SUPFAM" id="SSF48452">
    <property type="entry name" value="TPR-like"/>
    <property type="match status" value="1"/>
</dbReference>
<feature type="coiled-coil region" evidence="5">
    <location>
        <begin position="342"/>
        <end position="369"/>
    </location>
</feature>
<evidence type="ECO:0000256" key="2">
    <source>
        <dbReference type="ARBA" id="ARBA00022777"/>
    </source>
</evidence>
<protein>
    <submittedName>
        <fullName evidence="9">Histidine kinase</fullName>
    </submittedName>
</protein>
<feature type="domain" description="Histidine kinase" evidence="8">
    <location>
        <begin position="543"/>
        <end position="627"/>
    </location>
</feature>
<keyword evidence="2 9" id="KW-0418">Kinase</keyword>
<dbReference type="InterPro" id="IPR003594">
    <property type="entry name" value="HATPase_dom"/>
</dbReference>
<dbReference type="InterPro" id="IPR036890">
    <property type="entry name" value="HATPase_C_sf"/>
</dbReference>
<dbReference type="Pfam" id="PF02518">
    <property type="entry name" value="HATPase_c"/>
    <property type="match status" value="1"/>
</dbReference>
<dbReference type="PROSITE" id="PS50109">
    <property type="entry name" value="HIS_KIN"/>
    <property type="match status" value="1"/>
</dbReference>
<evidence type="ECO:0000256" key="6">
    <source>
        <dbReference type="SAM" id="Phobius"/>
    </source>
</evidence>
<dbReference type="PROSITE" id="PS50005">
    <property type="entry name" value="TPR"/>
    <property type="match status" value="2"/>
</dbReference>
<evidence type="ECO:0000259" key="8">
    <source>
        <dbReference type="PROSITE" id="PS50109"/>
    </source>
</evidence>
<accession>A0A1M6CM11</accession>
<keyword evidence="5" id="KW-0175">Coiled coil</keyword>
<dbReference type="Proteomes" id="UP000184172">
    <property type="component" value="Unassembled WGS sequence"/>
</dbReference>
<dbReference type="InterPro" id="IPR005467">
    <property type="entry name" value="His_kinase_dom"/>
</dbReference>
<dbReference type="Pfam" id="PF13374">
    <property type="entry name" value="TPR_10"/>
    <property type="match status" value="1"/>
</dbReference>
<dbReference type="GO" id="GO:0016020">
    <property type="term" value="C:membrane"/>
    <property type="evidence" value="ECO:0007669"/>
    <property type="project" value="InterPro"/>
</dbReference>
<evidence type="ECO:0000313" key="9">
    <source>
        <dbReference type="EMBL" id="SHI62046.1"/>
    </source>
</evidence>
<evidence type="ECO:0000256" key="4">
    <source>
        <dbReference type="PROSITE-ProRule" id="PRU00339"/>
    </source>
</evidence>
<dbReference type="Gene3D" id="1.20.5.1930">
    <property type="match status" value="1"/>
</dbReference>
<dbReference type="InterPro" id="IPR050482">
    <property type="entry name" value="Sensor_HK_TwoCompSys"/>
</dbReference>
<dbReference type="InterPro" id="IPR019734">
    <property type="entry name" value="TPR_rpt"/>
</dbReference>
<feature type="repeat" description="TPR" evidence="4">
    <location>
        <begin position="100"/>
        <end position="133"/>
    </location>
</feature>
<feature type="transmembrane region" description="Helical" evidence="6">
    <location>
        <begin position="378"/>
        <end position="397"/>
    </location>
</feature>
<keyword evidence="1" id="KW-0808">Transferase</keyword>
<dbReference type="EMBL" id="FQYV01000004">
    <property type="protein sequence ID" value="SHI62046.1"/>
    <property type="molecule type" value="Genomic_DNA"/>
</dbReference>
<feature type="repeat" description="TPR" evidence="4">
    <location>
        <begin position="180"/>
        <end position="213"/>
    </location>
</feature>
<dbReference type="RefSeq" id="WP_073215167.1">
    <property type="nucleotide sequence ID" value="NZ_FNNS01000005.1"/>
</dbReference>
<feature type="signal peptide" evidence="7">
    <location>
        <begin position="1"/>
        <end position="21"/>
    </location>
</feature>
<dbReference type="PROSITE" id="PS51257">
    <property type="entry name" value="PROKAR_LIPOPROTEIN"/>
    <property type="match status" value="1"/>
</dbReference>
<dbReference type="SMART" id="SM00387">
    <property type="entry name" value="HATPase_c"/>
    <property type="match status" value="1"/>
</dbReference>
<dbReference type="GO" id="GO:0000155">
    <property type="term" value="F:phosphorelay sensor kinase activity"/>
    <property type="evidence" value="ECO:0007669"/>
    <property type="project" value="InterPro"/>
</dbReference>
<keyword evidence="3" id="KW-0902">Two-component regulatory system</keyword>
<dbReference type="Pfam" id="PF13181">
    <property type="entry name" value="TPR_8"/>
    <property type="match status" value="1"/>
</dbReference>
<dbReference type="SUPFAM" id="SSF55874">
    <property type="entry name" value="ATPase domain of HSP90 chaperone/DNA topoisomerase II/histidine kinase"/>
    <property type="match status" value="1"/>
</dbReference>
<gene>
    <name evidence="9" type="ORF">SAMN04487908_10420</name>
</gene>
<dbReference type="Gene3D" id="1.25.40.10">
    <property type="entry name" value="Tetratricopeptide repeat domain"/>
    <property type="match status" value="2"/>
</dbReference>
<feature type="chain" id="PRO_5009916450" evidence="7">
    <location>
        <begin position="22"/>
        <end position="627"/>
    </location>
</feature>
<dbReference type="CDD" id="cd16917">
    <property type="entry name" value="HATPase_UhpB-NarQ-NarX-like"/>
    <property type="match status" value="1"/>
</dbReference>
<dbReference type="PANTHER" id="PTHR24421">
    <property type="entry name" value="NITRATE/NITRITE SENSOR PROTEIN NARX-RELATED"/>
    <property type="match status" value="1"/>
</dbReference>
<dbReference type="Pfam" id="PF07730">
    <property type="entry name" value="HisKA_3"/>
    <property type="match status" value="1"/>
</dbReference>
<evidence type="ECO:0000256" key="3">
    <source>
        <dbReference type="ARBA" id="ARBA00023012"/>
    </source>
</evidence>
<dbReference type="SMART" id="SM00028">
    <property type="entry name" value="TPR"/>
    <property type="match status" value="6"/>
</dbReference>
<name>A0A1M6CM11_9FLAO</name>
<sequence length="627" mass="70871">MKLLVRLFLPICLFIAASCFSQTNVEKINDSIISVYKTDPQKSLAFLLKLNKNIANSKRYDKGLTTNNIAIIYRELGDFQNAKKLSQKALTITDDQKIKASAYNNIGAVNRSLGLYEEALENYLEALSIYEKSNDRKSENTVINNIGNVYSYLGMTDKALEYFNKAKENSVKLKDKKGQSEAFNNIAIIYANEGKLQQALDYFKFSLDVENDLNDKKGIAESANNVGVVFYYMQEIDSALYYIEQAVTIEKSIKNYTAISSSYNNIATILIENNRIEEAEKYIDSAYSIANNAKITADIEAALETYSNYFEAKNDLKSALAYQKKLIAFKDSTLTIETNNKVAELEIKYETEKKENQILQQRAQLAEKDLEVRRKNTLIYGSLGLALVLALLGYLFYSQQKLKNRQLQKESELKAALVKIETQNKLQEQRLRISRDLHDNIGAQLTFIISSIDNLKYGFTDISEKLGSKLSSISGFTQQTIYELRDTIWAMNKENITLEDLQARIANFIEHAKNASEQTDFSFTIDNSVTEAHDFSSVEGMNIYRIIQEAVNNALKYASADKIEVNILKVENQYRIEIIDNGIGFNQAAIDMGNGLNNMKKRAREIGGSIEITSNAGDGTRIVLILK</sequence>
<evidence type="ECO:0000256" key="7">
    <source>
        <dbReference type="SAM" id="SignalP"/>
    </source>
</evidence>
<evidence type="ECO:0000313" key="10">
    <source>
        <dbReference type="Proteomes" id="UP000184172"/>
    </source>
</evidence>
<reference evidence="10" key="1">
    <citation type="submission" date="2016-11" db="EMBL/GenBank/DDBJ databases">
        <authorList>
            <person name="Varghese N."/>
            <person name="Submissions S."/>
        </authorList>
    </citation>
    <scope>NUCLEOTIDE SEQUENCE [LARGE SCALE GENOMIC DNA]</scope>
    <source>
        <strain evidence="10">DSM 26349</strain>
    </source>
</reference>
<organism evidence="9 10">
    <name type="scientific">Aequorivita viscosa</name>
    <dbReference type="NCBI Taxonomy" id="797419"/>
    <lineage>
        <taxon>Bacteria</taxon>
        <taxon>Pseudomonadati</taxon>
        <taxon>Bacteroidota</taxon>
        <taxon>Flavobacteriia</taxon>
        <taxon>Flavobacteriales</taxon>
        <taxon>Flavobacteriaceae</taxon>
        <taxon>Aequorivita</taxon>
    </lineage>
</organism>
<keyword evidence="6" id="KW-0472">Membrane</keyword>
<dbReference type="InterPro" id="IPR011990">
    <property type="entry name" value="TPR-like_helical_dom_sf"/>
</dbReference>
<keyword evidence="6" id="KW-1133">Transmembrane helix</keyword>
<keyword evidence="6" id="KW-0812">Transmembrane</keyword>
<dbReference type="AlphaFoldDB" id="A0A1M6CM11"/>
<keyword evidence="7" id="KW-0732">Signal</keyword>
<proteinExistence type="predicted"/>
<dbReference type="STRING" id="797419.SAMN05216556_10520"/>
<evidence type="ECO:0000256" key="5">
    <source>
        <dbReference type="SAM" id="Coils"/>
    </source>
</evidence>
<dbReference type="GO" id="GO:0046983">
    <property type="term" value="F:protein dimerization activity"/>
    <property type="evidence" value="ECO:0007669"/>
    <property type="project" value="InterPro"/>
</dbReference>
<dbReference type="InterPro" id="IPR011712">
    <property type="entry name" value="Sig_transdc_His_kin_sub3_dim/P"/>
</dbReference>